<gene>
    <name evidence="7" type="ORF">ONB1V03_LOCUS12156</name>
</gene>
<dbReference type="EMBL" id="CAJPVJ010009612">
    <property type="protein sequence ID" value="CAG2172700.1"/>
    <property type="molecule type" value="Genomic_DNA"/>
</dbReference>
<feature type="transmembrane region" description="Helical" evidence="5">
    <location>
        <begin position="237"/>
        <end position="260"/>
    </location>
</feature>
<reference evidence="7" key="1">
    <citation type="submission" date="2020-11" db="EMBL/GenBank/DDBJ databases">
        <authorList>
            <person name="Tran Van P."/>
        </authorList>
    </citation>
    <scope>NUCLEOTIDE SEQUENCE</scope>
</reference>
<dbReference type="Proteomes" id="UP000728032">
    <property type="component" value="Unassembled WGS sequence"/>
</dbReference>
<feature type="transmembrane region" description="Helical" evidence="5">
    <location>
        <begin position="133"/>
        <end position="156"/>
    </location>
</feature>
<evidence type="ECO:0000256" key="5">
    <source>
        <dbReference type="SAM" id="Phobius"/>
    </source>
</evidence>
<dbReference type="Gene3D" id="1.20.1740.10">
    <property type="entry name" value="Amino acid/polyamine transporter I"/>
    <property type="match status" value="1"/>
</dbReference>
<dbReference type="PANTHER" id="PTHR22950:SF703">
    <property type="entry name" value="AMINO ACID TRANSPORTER TRANSMEMBRANE DOMAIN-CONTAINING PROTEIN"/>
    <property type="match status" value="1"/>
</dbReference>
<feature type="transmembrane region" description="Helical" evidence="5">
    <location>
        <begin position="58"/>
        <end position="80"/>
    </location>
</feature>
<sequence>MKKASVTLDIAGTGAGILHEPKKGLSVLTAIVFIAGELAGSGVLALPDALADMGWTGIAVIIVIGLTAAYSGVCLARCWLMLEERWPEYRSPTRNPFASIARCWLMLEERWPEYRSPTRNPFASIGYRSNGQWMSYVCSAVMQVTFFGGAVVYLLLCSQLVQSLTHTFLRKVTFCDWILIIALLLIPLSWLGSPADFWPLAVGAIGTTICGLVLLMIEVGIDAPKHISHATYEAPTFSSFFLGFGTVVFAFGGAAAFPTFQNDMKDKTKFPIAVIVGFILLIVLYLPVSVTGFTVYGSIVQNDILDSVTDGGLKTTISVCFAIHLFLAFLILLNPVAQEFESFANIPQTFTYKRCITRTILMVAIAFTALSIPQFGKILSFIGGSSVNLMTFVLPPIFYLRLVSQQDLNKEWPKREITLKVKIFLIVIVIIGIIAGVASTYSAIRELIDPDAFKPPCYISLQSFYAS</sequence>
<protein>
    <recommendedName>
        <fullName evidence="6">Amino acid transporter transmembrane domain-containing protein</fullName>
    </recommendedName>
</protein>
<dbReference type="GO" id="GO:0015179">
    <property type="term" value="F:L-amino acid transmembrane transporter activity"/>
    <property type="evidence" value="ECO:0007669"/>
    <property type="project" value="TreeGrafter"/>
</dbReference>
<evidence type="ECO:0000313" key="7">
    <source>
        <dbReference type="EMBL" id="CAD7655513.1"/>
    </source>
</evidence>
<feature type="domain" description="Amino acid transporter transmembrane" evidence="6">
    <location>
        <begin position="24"/>
        <end position="438"/>
    </location>
</feature>
<feature type="transmembrane region" description="Helical" evidence="5">
    <location>
        <begin position="168"/>
        <end position="190"/>
    </location>
</feature>
<accession>A0A7R9QRU9</accession>
<proteinExistence type="predicted"/>
<dbReference type="OrthoDB" id="655540at2759"/>
<feature type="transmembrane region" description="Helical" evidence="5">
    <location>
        <begin position="423"/>
        <end position="444"/>
    </location>
</feature>
<dbReference type="Pfam" id="PF01490">
    <property type="entry name" value="Aa_trans"/>
    <property type="match status" value="1"/>
</dbReference>
<dbReference type="FunFam" id="1.20.1740.10:FF:000052">
    <property type="entry name" value="Lysine histidine transporter-like 3"/>
    <property type="match status" value="1"/>
</dbReference>
<evidence type="ECO:0000313" key="8">
    <source>
        <dbReference type="Proteomes" id="UP000728032"/>
    </source>
</evidence>
<feature type="transmembrane region" description="Helical" evidence="5">
    <location>
        <begin position="378"/>
        <end position="402"/>
    </location>
</feature>
<keyword evidence="2 5" id="KW-0812">Transmembrane</keyword>
<evidence type="ECO:0000259" key="6">
    <source>
        <dbReference type="Pfam" id="PF01490"/>
    </source>
</evidence>
<name>A0A7R9QRU9_9ACAR</name>
<evidence type="ECO:0000256" key="2">
    <source>
        <dbReference type="ARBA" id="ARBA00022692"/>
    </source>
</evidence>
<evidence type="ECO:0000256" key="1">
    <source>
        <dbReference type="ARBA" id="ARBA00004141"/>
    </source>
</evidence>
<feature type="transmembrane region" description="Helical" evidence="5">
    <location>
        <begin position="272"/>
        <end position="296"/>
    </location>
</feature>
<dbReference type="PANTHER" id="PTHR22950">
    <property type="entry name" value="AMINO ACID TRANSPORTER"/>
    <property type="match status" value="1"/>
</dbReference>
<dbReference type="InterPro" id="IPR013057">
    <property type="entry name" value="AA_transpt_TM"/>
</dbReference>
<feature type="transmembrane region" description="Helical" evidence="5">
    <location>
        <begin position="316"/>
        <end position="334"/>
    </location>
</feature>
<organism evidence="7">
    <name type="scientific">Oppiella nova</name>
    <dbReference type="NCBI Taxonomy" id="334625"/>
    <lineage>
        <taxon>Eukaryota</taxon>
        <taxon>Metazoa</taxon>
        <taxon>Ecdysozoa</taxon>
        <taxon>Arthropoda</taxon>
        <taxon>Chelicerata</taxon>
        <taxon>Arachnida</taxon>
        <taxon>Acari</taxon>
        <taxon>Acariformes</taxon>
        <taxon>Sarcoptiformes</taxon>
        <taxon>Oribatida</taxon>
        <taxon>Brachypylina</taxon>
        <taxon>Oppioidea</taxon>
        <taxon>Oppiidae</taxon>
        <taxon>Oppiella</taxon>
    </lineage>
</organism>
<evidence type="ECO:0000256" key="4">
    <source>
        <dbReference type="ARBA" id="ARBA00023136"/>
    </source>
</evidence>
<dbReference type="GO" id="GO:0005774">
    <property type="term" value="C:vacuolar membrane"/>
    <property type="evidence" value="ECO:0007669"/>
    <property type="project" value="TreeGrafter"/>
</dbReference>
<keyword evidence="4 5" id="KW-0472">Membrane</keyword>
<dbReference type="AlphaFoldDB" id="A0A7R9QRU9"/>
<dbReference type="EMBL" id="OC924437">
    <property type="protein sequence ID" value="CAD7655513.1"/>
    <property type="molecule type" value="Genomic_DNA"/>
</dbReference>
<evidence type="ECO:0000256" key="3">
    <source>
        <dbReference type="ARBA" id="ARBA00022989"/>
    </source>
</evidence>
<feature type="transmembrane region" description="Helical" evidence="5">
    <location>
        <begin position="355"/>
        <end position="372"/>
    </location>
</feature>
<comment type="subcellular location">
    <subcellularLocation>
        <location evidence="1">Membrane</location>
        <topology evidence="1">Multi-pass membrane protein</topology>
    </subcellularLocation>
</comment>
<feature type="transmembrane region" description="Helical" evidence="5">
    <location>
        <begin position="25"/>
        <end position="46"/>
    </location>
</feature>
<feature type="transmembrane region" description="Helical" evidence="5">
    <location>
        <begin position="197"/>
        <end position="217"/>
    </location>
</feature>
<keyword evidence="3 5" id="KW-1133">Transmembrane helix</keyword>
<keyword evidence="8" id="KW-1185">Reference proteome</keyword>